<name>A0A3M4LTN2_PSECI</name>
<dbReference type="PROSITE" id="PS01124">
    <property type="entry name" value="HTH_ARAC_FAMILY_2"/>
    <property type="match status" value="1"/>
</dbReference>
<feature type="domain" description="HTH araC/xylS-type" evidence="5">
    <location>
        <begin position="338"/>
        <end position="437"/>
    </location>
</feature>
<evidence type="ECO:0000256" key="1">
    <source>
        <dbReference type="ARBA" id="ARBA00023015"/>
    </source>
</evidence>
<dbReference type="EMBL" id="RBRE01000057">
    <property type="protein sequence ID" value="RMQ44889.1"/>
    <property type="molecule type" value="Genomic_DNA"/>
</dbReference>
<protein>
    <submittedName>
        <fullName evidence="6">AraC family transcriptional regulator</fullName>
    </submittedName>
</protein>
<evidence type="ECO:0000313" key="7">
    <source>
        <dbReference type="Proteomes" id="UP000277236"/>
    </source>
</evidence>
<dbReference type="AlphaFoldDB" id="A0A3M4LTN2"/>
<dbReference type="GO" id="GO:0003700">
    <property type="term" value="F:DNA-binding transcription factor activity"/>
    <property type="evidence" value="ECO:0007669"/>
    <property type="project" value="InterPro"/>
</dbReference>
<proteinExistence type="predicted"/>
<sequence length="442" mass="49936">MGQPVARLLGQDRSREQRAESRLRQRRRSLAPTDPHRPRPAKQRAGRHQCVHARAVLESGQLRTKLCQPQRADHWRVARGGPCHERCPPDQSVALDMPDLTLRLGDLSVGFIQSLGEAVRSFDHDPAPLLEQYGLDTARLSEAGARLSIPRYMRLGHAAIQLTGQAGLGLRMGQLTRLGQLGLAGVTAAQAPTVREAARVLIRFEALYGSNYRGQSSFHEDAEGAWLRFYSISPYNAYNRFVVDSILCGWLTQLSTLAGKPLRGQRVEIEFEAPEYAAEYSLLSDNPVIFGAATNQLRLDQTSLELRNPEHCPSTWQHLLQLCEKELEQLTRTRSLRERIIRLLGPLLNGGREPDLEEIAARLKLPTWTLRRKLADEGTRFRSILNDTRRDLAMTYIRDTELAFGEIAYLLGFASAEAFQRAFKRWNSQTPGEFRRSQRQSA</sequence>
<accession>A0A3M4LTN2</accession>
<gene>
    <name evidence="6" type="ORF">ALQ04_04808</name>
</gene>
<dbReference type="Pfam" id="PF12833">
    <property type="entry name" value="HTH_18"/>
    <property type="match status" value="1"/>
</dbReference>
<comment type="caution">
    <text evidence="6">The sequence shown here is derived from an EMBL/GenBank/DDBJ whole genome shotgun (WGS) entry which is preliminary data.</text>
</comment>
<feature type="compositionally biased region" description="Basic residues" evidence="4">
    <location>
        <begin position="38"/>
        <end position="49"/>
    </location>
</feature>
<dbReference type="GO" id="GO:0005829">
    <property type="term" value="C:cytosol"/>
    <property type="evidence" value="ECO:0007669"/>
    <property type="project" value="TreeGrafter"/>
</dbReference>
<dbReference type="InterPro" id="IPR018060">
    <property type="entry name" value="HTH_AraC"/>
</dbReference>
<evidence type="ECO:0000256" key="3">
    <source>
        <dbReference type="ARBA" id="ARBA00023163"/>
    </source>
</evidence>
<feature type="region of interest" description="Disordered" evidence="4">
    <location>
        <begin position="1"/>
        <end position="49"/>
    </location>
</feature>
<evidence type="ECO:0000256" key="2">
    <source>
        <dbReference type="ARBA" id="ARBA00023125"/>
    </source>
</evidence>
<organism evidence="6 7">
    <name type="scientific">Pseudomonas cichorii</name>
    <dbReference type="NCBI Taxonomy" id="36746"/>
    <lineage>
        <taxon>Bacteria</taxon>
        <taxon>Pseudomonadati</taxon>
        <taxon>Pseudomonadota</taxon>
        <taxon>Gammaproteobacteria</taxon>
        <taxon>Pseudomonadales</taxon>
        <taxon>Pseudomonadaceae</taxon>
        <taxon>Pseudomonas</taxon>
    </lineage>
</organism>
<dbReference type="Proteomes" id="UP000277236">
    <property type="component" value="Unassembled WGS sequence"/>
</dbReference>
<evidence type="ECO:0000313" key="6">
    <source>
        <dbReference type="EMBL" id="RMQ44889.1"/>
    </source>
</evidence>
<reference evidence="6 7" key="1">
    <citation type="submission" date="2018-08" db="EMBL/GenBank/DDBJ databases">
        <title>Recombination of ecologically and evolutionarily significant loci maintains genetic cohesion in the Pseudomonas syringae species complex.</title>
        <authorList>
            <person name="Dillon M."/>
            <person name="Thakur S."/>
            <person name="Almeida R.N.D."/>
            <person name="Weir B.S."/>
            <person name="Guttman D.S."/>
        </authorList>
    </citation>
    <scope>NUCLEOTIDE SEQUENCE [LARGE SCALE GENOMIC DNA]</scope>
    <source>
        <strain evidence="6 7">ICMP 3353</strain>
    </source>
</reference>
<keyword evidence="3" id="KW-0804">Transcription</keyword>
<feature type="compositionally biased region" description="Basic and acidic residues" evidence="4">
    <location>
        <begin position="10"/>
        <end position="23"/>
    </location>
</feature>
<dbReference type="PANTHER" id="PTHR47894">
    <property type="entry name" value="HTH-TYPE TRANSCRIPTIONAL REGULATOR GADX"/>
    <property type="match status" value="1"/>
</dbReference>
<dbReference type="Pfam" id="PF12625">
    <property type="entry name" value="Arabinose_bd"/>
    <property type="match status" value="1"/>
</dbReference>
<dbReference type="SMART" id="SM00342">
    <property type="entry name" value="HTH_ARAC"/>
    <property type="match status" value="1"/>
</dbReference>
<evidence type="ECO:0000256" key="4">
    <source>
        <dbReference type="SAM" id="MobiDB-lite"/>
    </source>
</evidence>
<evidence type="ECO:0000259" key="5">
    <source>
        <dbReference type="PROSITE" id="PS01124"/>
    </source>
</evidence>
<keyword evidence="1" id="KW-0805">Transcription regulation</keyword>
<dbReference type="InterPro" id="IPR032687">
    <property type="entry name" value="AraC-type_N"/>
</dbReference>
<dbReference type="InterPro" id="IPR009057">
    <property type="entry name" value="Homeodomain-like_sf"/>
</dbReference>
<keyword evidence="2" id="KW-0238">DNA-binding</keyword>
<dbReference type="SUPFAM" id="SSF46689">
    <property type="entry name" value="Homeodomain-like"/>
    <property type="match status" value="1"/>
</dbReference>
<dbReference type="GO" id="GO:0000976">
    <property type="term" value="F:transcription cis-regulatory region binding"/>
    <property type="evidence" value="ECO:0007669"/>
    <property type="project" value="TreeGrafter"/>
</dbReference>
<dbReference type="PANTHER" id="PTHR47894:SF1">
    <property type="entry name" value="HTH-TYPE TRANSCRIPTIONAL REGULATOR VQSM"/>
    <property type="match status" value="1"/>
</dbReference>
<dbReference type="Gene3D" id="1.10.10.60">
    <property type="entry name" value="Homeodomain-like"/>
    <property type="match status" value="1"/>
</dbReference>